<organism evidence="2 3">
    <name type="scientific">Portunus trituberculatus</name>
    <name type="common">Swimming crab</name>
    <name type="synonym">Neptunus trituberculatus</name>
    <dbReference type="NCBI Taxonomy" id="210409"/>
    <lineage>
        <taxon>Eukaryota</taxon>
        <taxon>Metazoa</taxon>
        <taxon>Ecdysozoa</taxon>
        <taxon>Arthropoda</taxon>
        <taxon>Crustacea</taxon>
        <taxon>Multicrustacea</taxon>
        <taxon>Malacostraca</taxon>
        <taxon>Eumalacostraca</taxon>
        <taxon>Eucarida</taxon>
        <taxon>Decapoda</taxon>
        <taxon>Pleocyemata</taxon>
        <taxon>Brachyura</taxon>
        <taxon>Eubrachyura</taxon>
        <taxon>Portunoidea</taxon>
        <taxon>Portunidae</taxon>
        <taxon>Portuninae</taxon>
        <taxon>Portunus</taxon>
    </lineage>
</organism>
<gene>
    <name evidence="2" type="ORF">E2C01_073693</name>
</gene>
<dbReference type="EMBL" id="VSRR010050432">
    <property type="protein sequence ID" value="MPC79179.1"/>
    <property type="molecule type" value="Genomic_DNA"/>
</dbReference>
<protein>
    <submittedName>
        <fullName evidence="2">Uncharacterized protein</fullName>
    </submittedName>
</protein>
<dbReference type="AlphaFoldDB" id="A0A5B7IB91"/>
<evidence type="ECO:0000313" key="3">
    <source>
        <dbReference type="Proteomes" id="UP000324222"/>
    </source>
</evidence>
<feature type="transmembrane region" description="Helical" evidence="1">
    <location>
        <begin position="20"/>
        <end position="41"/>
    </location>
</feature>
<dbReference type="Proteomes" id="UP000324222">
    <property type="component" value="Unassembled WGS sequence"/>
</dbReference>
<name>A0A5B7IB91_PORTR</name>
<keyword evidence="1" id="KW-0472">Membrane</keyword>
<reference evidence="2 3" key="1">
    <citation type="submission" date="2019-05" db="EMBL/GenBank/DDBJ databases">
        <title>Another draft genome of Portunus trituberculatus and its Hox gene families provides insights of decapod evolution.</title>
        <authorList>
            <person name="Jeong J.-H."/>
            <person name="Song I."/>
            <person name="Kim S."/>
            <person name="Choi T."/>
            <person name="Kim D."/>
            <person name="Ryu S."/>
            <person name="Kim W."/>
        </authorList>
    </citation>
    <scope>NUCLEOTIDE SEQUENCE [LARGE SCALE GENOMIC DNA]</scope>
    <source>
        <tissue evidence="2">Muscle</tissue>
    </source>
</reference>
<evidence type="ECO:0000313" key="2">
    <source>
        <dbReference type="EMBL" id="MPC79179.1"/>
    </source>
</evidence>
<keyword evidence="1" id="KW-1133">Transmembrane helix</keyword>
<sequence length="126" mass="14255">MEKKGREKKRKEEEKQAVEVVVVVMVVVVVVVVVVMALQAFKTLESTGGERAKRLRRQAIQRPSFSPPICKQRLTMSLTCRNLEAGPLRPPSALHSVCSPHAAGRPGPVFRNTLLSYRYYFPRPQR</sequence>
<proteinExistence type="predicted"/>
<evidence type="ECO:0000256" key="1">
    <source>
        <dbReference type="SAM" id="Phobius"/>
    </source>
</evidence>
<keyword evidence="3" id="KW-1185">Reference proteome</keyword>
<keyword evidence="1" id="KW-0812">Transmembrane</keyword>
<accession>A0A5B7IB91</accession>
<comment type="caution">
    <text evidence="2">The sequence shown here is derived from an EMBL/GenBank/DDBJ whole genome shotgun (WGS) entry which is preliminary data.</text>
</comment>